<proteinExistence type="predicted"/>
<evidence type="ECO:0000256" key="1">
    <source>
        <dbReference type="SAM" id="MobiDB-lite"/>
    </source>
</evidence>
<dbReference type="OrthoDB" id="3204049at2759"/>
<feature type="compositionally biased region" description="Acidic residues" evidence="1">
    <location>
        <begin position="419"/>
        <end position="434"/>
    </location>
</feature>
<dbReference type="AlphaFoldDB" id="S8BEY1"/>
<sequence length="434" mass="50115">MAHGSGRLPWDLIASNLEWRLGSSDACKCKRTRLHSRMRSTQSEDMTAFAKAFAKAIDEDAIRERVKYPQYEAPHPEDIIMAESLATRIEHEAVEWLVGDQRQPLRRRYAQEMRKASAFLILPGSNGCYDFDQVNGKGFTALEALKLLIIHNEMEPVLRVCAHKDIALFGWKDVRPCSCVMGSDSGWDKLYETVLRVYLVLNVAYCFPLTWDPMAGKTPENDYRHSSSYQIALRWSCTRPLMSPVMSNLFQKFYGISNHHFSGILGEIWVDDPERWRGKLEMTDDGEMERFPYGLLPFEDFITLEERFLPYMPNEVDCRKVGSMLCHFLPPELALQTMELADYKGERVLPIPHDPLHPLNKKVLVDQLDHLWQIMVCCQMVVKEIGSKTRNTRGYKPLAWEKEVSDTLEGFWGSRNCEDGEDDEDDEDEENSED</sequence>
<name>S8BEY1_PENO1</name>
<dbReference type="HOGENOM" id="CLU_051533_0_0_1"/>
<dbReference type="Proteomes" id="UP000019376">
    <property type="component" value="Unassembled WGS sequence"/>
</dbReference>
<protein>
    <submittedName>
        <fullName evidence="2">Uncharacterized protein</fullName>
    </submittedName>
</protein>
<dbReference type="EMBL" id="KB644415">
    <property type="protein sequence ID" value="EPS33642.1"/>
    <property type="molecule type" value="Genomic_DNA"/>
</dbReference>
<accession>S8BEY1</accession>
<dbReference type="eggNOG" id="ENOG502SHMS">
    <property type="taxonomic scope" value="Eukaryota"/>
</dbReference>
<feature type="region of interest" description="Disordered" evidence="1">
    <location>
        <begin position="411"/>
        <end position="434"/>
    </location>
</feature>
<evidence type="ECO:0000313" key="3">
    <source>
        <dbReference type="Proteomes" id="UP000019376"/>
    </source>
</evidence>
<keyword evidence="3" id="KW-1185">Reference proteome</keyword>
<evidence type="ECO:0000313" key="2">
    <source>
        <dbReference type="EMBL" id="EPS33642.1"/>
    </source>
</evidence>
<reference evidence="2 3" key="1">
    <citation type="journal article" date="2013" name="PLoS ONE">
        <title>Genomic and secretomic analyses reveal unique features of the lignocellulolytic enzyme system of Penicillium decumbens.</title>
        <authorList>
            <person name="Liu G."/>
            <person name="Zhang L."/>
            <person name="Wei X."/>
            <person name="Zou G."/>
            <person name="Qin Y."/>
            <person name="Ma L."/>
            <person name="Li J."/>
            <person name="Zheng H."/>
            <person name="Wang S."/>
            <person name="Wang C."/>
            <person name="Xun L."/>
            <person name="Zhao G.-P."/>
            <person name="Zhou Z."/>
            <person name="Qu Y."/>
        </authorList>
    </citation>
    <scope>NUCLEOTIDE SEQUENCE [LARGE SCALE GENOMIC DNA]</scope>
    <source>
        <strain evidence="3">114-2 / CGMCC 5302</strain>
    </source>
</reference>
<organism evidence="2 3">
    <name type="scientific">Penicillium oxalicum (strain 114-2 / CGMCC 5302)</name>
    <name type="common">Penicillium decumbens</name>
    <dbReference type="NCBI Taxonomy" id="933388"/>
    <lineage>
        <taxon>Eukaryota</taxon>
        <taxon>Fungi</taxon>
        <taxon>Dikarya</taxon>
        <taxon>Ascomycota</taxon>
        <taxon>Pezizomycotina</taxon>
        <taxon>Eurotiomycetes</taxon>
        <taxon>Eurotiomycetidae</taxon>
        <taxon>Eurotiales</taxon>
        <taxon>Aspergillaceae</taxon>
        <taxon>Penicillium</taxon>
    </lineage>
</organism>
<gene>
    <name evidence="2" type="ORF">PDE_08604</name>
</gene>
<dbReference type="PhylomeDB" id="S8BEY1"/>